<dbReference type="PANTHER" id="PTHR30522:SF0">
    <property type="entry name" value="NUCLEOSIDE TRIPHOSPHATE PYROPHOSPHOHYDROLASE"/>
    <property type="match status" value="1"/>
</dbReference>
<dbReference type="InterPro" id="IPR035996">
    <property type="entry name" value="4pyrrol_Methylase_sf"/>
</dbReference>
<dbReference type="Gene3D" id="1.10.287.1080">
    <property type="entry name" value="MazG-like"/>
    <property type="match status" value="2"/>
</dbReference>
<dbReference type="PATRIC" id="fig|1469144.8.peg.4615"/>
<comment type="caution">
    <text evidence="2">The sequence shown here is derived from an EMBL/GenBank/DDBJ whole genome shotgun (WGS) entry which is preliminary data.</text>
</comment>
<dbReference type="NCBIfam" id="TIGR00444">
    <property type="entry name" value="mazG"/>
    <property type="match status" value="1"/>
</dbReference>
<evidence type="ECO:0000259" key="1">
    <source>
        <dbReference type="Pfam" id="PF03819"/>
    </source>
</evidence>
<dbReference type="InterPro" id="IPR004518">
    <property type="entry name" value="MazG-like_dom"/>
</dbReference>
<accession>A0A132N539</accession>
<evidence type="ECO:0000313" key="3">
    <source>
        <dbReference type="Proteomes" id="UP000070659"/>
    </source>
</evidence>
<dbReference type="GO" id="GO:0046076">
    <property type="term" value="P:dTTP catabolic process"/>
    <property type="evidence" value="ECO:0007669"/>
    <property type="project" value="TreeGrafter"/>
</dbReference>
<evidence type="ECO:0000313" key="2">
    <source>
        <dbReference type="EMBL" id="KWX05080.1"/>
    </source>
</evidence>
<organism evidence="2 3">
    <name type="scientific">Carbonactinospora thermoautotrophica</name>
    <dbReference type="NCBI Taxonomy" id="1469144"/>
    <lineage>
        <taxon>Bacteria</taxon>
        <taxon>Bacillati</taxon>
        <taxon>Actinomycetota</taxon>
        <taxon>Actinomycetes</taxon>
        <taxon>Kitasatosporales</taxon>
        <taxon>Carbonactinosporaceae</taxon>
        <taxon>Carbonactinospora</taxon>
    </lineage>
</organism>
<gene>
    <name evidence="2" type="ORF">TH66_04925</name>
</gene>
<dbReference type="InterPro" id="IPR048015">
    <property type="entry name" value="NTP-PPase_MazG-like_N"/>
</dbReference>
<protein>
    <submittedName>
        <fullName evidence="2">Nucleoside triphosphate hydrolase</fullName>
    </submittedName>
</protein>
<dbReference type="PANTHER" id="PTHR30522">
    <property type="entry name" value="NUCLEOSIDE TRIPHOSPHATE PYROPHOSPHOHYDROLASE"/>
    <property type="match status" value="1"/>
</dbReference>
<proteinExistence type="predicted"/>
<dbReference type="SUPFAM" id="SSF101386">
    <property type="entry name" value="all-alpha NTP pyrophosphatases"/>
    <property type="match status" value="2"/>
</dbReference>
<dbReference type="GO" id="GO:0046047">
    <property type="term" value="P:TTP catabolic process"/>
    <property type="evidence" value="ECO:0007669"/>
    <property type="project" value="TreeGrafter"/>
</dbReference>
<dbReference type="GO" id="GO:0046081">
    <property type="term" value="P:dUTP catabolic process"/>
    <property type="evidence" value="ECO:0007669"/>
    <property type="project" value="TreeGrafter"/>
</dbReference>
<dbReference type="GO" id="GO:0006203">
    <property type="term" value="P:dGTP catabolic process"/>
    <property type="evidence" value="ECO:0007669"/>
    <property type="project" value="TreeGrafter"/>
</dbReference>
<dbReference type="GO" id="GO:0006950">
    <property type="term" value="P:response to stress"/>
    <property type="evidence" value="ECO:0007669"/>
    <property type="project" value="UniProtKB-ARBA"/>
</dbReference>
<feature type="domain" description="NTP pyrophosphohydrolase MazG-like" evidence="1">
    <location>
        <begin position="151"/>
        <end position="226"/>
    </location>
</feature>
<dbReference type="GO" id="GO:0008168">
    <property type="term" value="F:methyltransferase activity"/>
    <property type="evidence" value="ECO:0007669"/>
    <property type="project" value="InterPro"/>
</dbReference>
<dbReference type="Pfam" id="PF03819">
    <property type="entry name" value="MazG"/>
    <property type="match status" value="1"/>
</dbReference>
<dbReference type="GO" id="GO:0046052">
    <property type="term" value="P:UTP catabolic process"/>
    <property type="evidence" value="ECO:0007669"/>
    <property type="project" value="TreeGrafter"/>
</dbReference>
<dbReference type="GO" id="GO:0047429">
    <property type="term" value="F:nucleoside triphosphate diphosphatase activity"/>
    <property type="evidence" value="ECO:0007669"/>
    <property type="project" value="TreeGrafter"/>
</dbReference>
<dbReference type="EMBL" id="JYIJ01000013">
    <property type="protein sequence ID" value="KWX05080.1"/>
    <property type="molecule type" value="Genomic_DNA"/>
</dbReference>
<sequence length="343" mass="36666">MSPVTSRLVLLSTTHRVPPGVLSWPAWEALRTAGRVLAGDPEHPQRRPVEAAGVTVEVLPAATPGERAAGLLDLAARSDAPVVWLAGTDGDPGLGEALAAEVARRAARGEPVPEIEVLHGSYDLPGARVLDLVAVMDRLRSPGGCPWDAEQTHASLVKYLLEEAYELVEVIESGDRDALREELGDVLLQVVFHSRIAEEHPDEPWSIDDVAAGIVEKLIRRHPHVFGDVHAPTAEHVEANWEKLKAAEKQRASVVEGVPLAQPALSLASKLMQRVEKAGLAVETPGEVAVPAEVTDESLGDLLLAVVALARRHGIDPEAALRAAARRYRARVIEAEQAAASPP</sequence>
<reference evidence="2 3" key="1">
    <citation type="submission" date="2015-02" db="EMBL/GenBank/DDBJ databases">
        <title>Physiological reanalysis, assessment of diazotrophy, and genome sequences of multiple isolates of Streptomyces thermoautotrophicus.</title>
        <authorList>
            <person name="MacKellar D.C."/>
            <person name="Lieber L."/>
            <person name="Norman J."/>
            <person name="Bolger A."/>
            <person name="Tobin C."/>
            <person name="Murray J.W."/>
            <person name="Prell J."/>
        </authorList>
    </citation>
    <scope>NUCLEOTIDE SEQUENCE [LARGE SCALE GENOMIC DNA]</scope>
    <source>
        <strain evidence="2 3">UBT1</strain>
    </source>
</reference>
<dbReference type="CDD" id="cd11528">
    <property type="entry name" value="NTP-PPase_MazG_Nterm"/>
    <property type="match status" value="1"/>
</dbReference>
<dbReference type="SUPFAM" id="SSF53790">
    <property type="entry name" value="Tetrapyrrole methylase"/>
    <property type="match status" value="1"/>
</dbReference>
<dbReference type="AlphaFoldDB" id="A0A132N539"/>
<dbReference type="InterPro" id="IPR011551">
    <property type="entry name" value="NTP_PyrPHydrolase_MazG"/>
</dbReference>
<dbReference type="GO" id="GO:0046061">
    <property type="term" value="P:dATP catabolic process"/>
    <property type="evidence" value="ECO:0007669"/>
    <property type="project" value="TreeGrafter"/>
</dbReference>
<name>A0A132N539_9ACTN</name>
<dbReference type="FunFam" id="1.10.287.1080:FF:000001">
    <property type="entry name" value="Nucleoside triphosphate pyrophosphohydrolase"/>
    <property type="match status" value="1"/>
</dbReference>
<dbReference type="Proteomes" id="UP000070659">
    <property type="component" value="Unassembled WGS sequence"/>
</dbReference>
<keyword evidence="2" id="KW-0378">Hydrolase</keyword>